<dbReference type="OrthoDB" id="5672604at2"/>
<dbReference type="InterPro" id="IPR029044">
    <property type="entry name" value="Nucleotide-diphossugar_trans"/>
</dbReference>
<keyword evidence="3" id="KW-0479">Metal-binding</keyword>
<gene>
    <name evidence="4" type="ORF">DL1_14240</name>
</gene>
<dbReference type="InterPro" id="IPR002495">
    <property type="entry name" value="Glyco_trans_8"/>
</dbReference>
<reference evidence="4 5" key="1">
    <citation type="submission" date="2014-03" db="EMBL/GenBank/DDBJ databases">
        <title>The draft genome sequence of Thioclava dalianensis DLFJ1-1.</title>
        <authorList>
            <person name="Lai Q."/>
            <person name="Shao Z."/>
        </authorList>
    </citation>
    <scope>NUCLEOTIDE SEQUENCE [LARGE SCALE GENOMIC DNA]</scope>
    <source>
        <strain evidence="4 5">DLFJ1-1</strain>
    </source>
</reference>
<evidence type="ECO:0000256" key="3">
    <source>
        <dbReference type="ARBA" id="ARBA00022723"/>
    </source>
</evidence>
<name>A0A074TDK9_9RHOB</name>
<dbReference type="AlphaFoldDB" id="A0A074TDK9"/>
<keyword evidence="2 4" id="KW-0808">Transferase</keyword>
<accession>A0A074TDK9</accession>
<dbReference type="Pfam" id="PF01501">
    <property type="entry name" value="Glyco_transf_8"/>
    <property type="match status" value="1"/>
</dbReference>
<dbReference type="eggNOG" id="COG1442">
    <property type="taxonomic scope" value="Bacteria"/>
</dbReference>
<dbReference type="GO" id="GO:0046872">
    <property type="term" value="F:metal ion binding"/>
    <property type="evidence" value="ECO:0007669"/>
    <property type="project" value="UniProtKB-KW"/>
</dbReference>
<dbReference type="RefSeq" id="WP_081856404.1">
    <property type="nucleotide sequence ID" value="NZ_FOVB01000001.1"/>
</dbReference>
<keyword evidence="1 4" id="KW-0328">Glycosyltransferase</keyword>
<evidence type="ECO:0000313" key="4">
    <source>
        <dbReference type="EMBL" id="KEP68230.1"/>
    </source>
</evidence>
<proteinExistence type="predicted"/>
<dbReference type="Proteomes" id="UP000027725">
    <property type="component" value="Unassembled WGS sequence"/>
</dbReference>
<dbReference type="EMBL" id="JHEH01000040">
    <property type="protein sequence ID" value="KEP68230.1"/>
    <property type="molecule type" value="Genomic_DNA"/>
</dbReference>
<evidence type="ECO:0000313" key="5">
    <source>
        <dbReference type="Proteomes" id="UP000027725"/>
    </source>
</evidence>
<dbReference type="Gene3D" id="3.90.550.10">
    <property type="entry name" value="Spore Coat Polysaccharide Biosynthesis Protein SpsA, Chain A"/>
    <property type="match status" value="1"/>
</dbReference>
<dbReference type="SUPFAM" id="SSF53448">
    <property type="entry name" value="Nucleotide-diphospho-sugar transferases"/>
    <property type="match status" value="1"/>
</dbReference>
<organism evidence="4 5">
    <name type="scientific">Thioclava dalianensis</name>
    <dbReference type="NCBI Taxonomy" id="1185766"/>
    <lineage>
        <taxon>Bacteria</taxon>
        <taxon>Pseudomonadati</taxon>
        <taxon>Pseudomonadota</taxon>
        <taxon>Alphaproteobacteria</taxon>
        <taxon>Rhodobacterales</taxon>
        <taxon>Paracoccaceae</taxon>
        <taxon>Thioclava</taxon>
    </lineage>
</organism>
<dbReference type="GO" id="GO:0016757">
    <property type="term" value="F:glycosyltransferase activity"/>
    <property type="evidence" value="ECO:0007669"/>
    <property type="project" value="UniProtKB-KW"/>
</dbReference>
<evidence type="ECO:0000256" key="2">
    <source>
        <dbReference type="ARBA" id="ARBA00022679"/>
    </source>
</evidence>
<comment type="caution">
    <text evidence="4">The sequence shown here is derived from an EMBL/GenBank/DDBJ whole genome shotgun (WGS) entry which is preliminary data.</text>
</comment>
<protein>
    <submittedName>
        <fullName evidence="4">Lipopolysaccharide 3-alpha-galactosyltransferase</fullName>
    </submittedName>
</protein>
<keyword evidence="5" id="KW-1185">Reference proteome</keyword>
<dbReference type="InterPro" id="IPR050748">
    <property type="entry name" value="Glycosyltrans_8_dom-fam"/>
</dbReference>
<dbReference type="PANTHER" id="PTHR13778:SF47">
    <property type="entry name" value="LIPOPOLYSACCHARIDE 1,3-GALACTOSYLTRANSFERASE"/>
    <property type="match status" value="1"/>
</dbReference>
<evidence type="ECO:0000256" key="1">
    <source>
        <dbReference type="ARBA" id="ARBA00022676"/>
    </source>
</evidence>
<dbReference type="PANTHER" id="PTHR13778">
    <property type="entry name" value="GLYCOSYLTRANSFERASE 8 DOMAIN-CONTAINING PROTEIN"/>
    <property type="match status" value="1"/>
</dbReference>
<dbReference type="STRING" id="1185766.SAMN05216224_101935"/>
<sequence>MLNSATPSFALVTDRGLFGPTLFTAWGILRHLSRPGTLHFWGEGLTESEWQTVRKLSEQTNPAVTLQCRELDRAELADATSPTDHISGAAMGRLLIPSHISGRVLYIDGDTRVTRDLAPLFDLDIDGKPIAAVRDFVVSKWCARGLEGAPEKKQNRIDELRGLLGRDDISEYFNSGVLLLDCDAICADVTRLNAMQDVLRASACPWGDQDHLNNVFSGQVHLLNPAWNSSWSRTAQQRRQSKALGGGAEEIAAQPDAIIHFHGPNKPWKTLRRNPLSRRSRAAWFYRRDAAVLAKELSRFGS</sequence>